<feature type="signal peptide" evidence="1">
    <location>
        <begin position="1"/>
        <end position="21"/>
    </location>
</feature>
<evidence type="ECO:0000313" key="3">
    <source>
        <dbReference type="WBParaSite" id="SVE_0201600.1"/>
    </source>
</evidence>
<evidence type="ECO:0000256" key="1">
    <source>
        <dbReference type="SAM" id="SignalP"/>
    </source>
</evidence>
<reference evidence="3" key="2">
    <citation type="submission" date="2015-08" db="UniProtKB">
        <authorList>
            <consortium name="WormBaseParasite"/>
        </authorList>
    </citation>
    <scope>IDENTIFICATION</scope>
</reference>
<proteinExistence type="predicted"/>
<sequence>MEVSKALIVFIVFFIFKSFEINPNYDFHFTGKPMCRPQDSDGKEEVTVQLFVNYSPNTYPIKTVKCNTTYTYRAIFASPTIESGDIYVRYTYKNNPSIFFTRIVPKDCNYKHYDEGFARYFCNVTGLEPK</sequence>
<feature type="chain" id="PRO_5005329206" evidence="1">
    <location>
        <begin position="22"/>
        <end position="130"/>
    </location>
</feature>
<organism evidence="2 3">
    <name type="scientific">Strongyloides venezuelensis</name>
    <name type="common">Threadworm</name>
    <dbReference type="NCBI Taxonomy" id="75913"/>
    <lineage>
        <taxon>Eukaryota</taxon>
        <taxon>Metazoa</taxon>
        <taxon>Ecdysozoa</taxon>
        <taxon>Nematoda</taxon>
        <taxon>Chromadorea</taxon>
        <taxon>Rhabditida</taxon>
        <taxon>Tylenchina</taxon>
        <taxon>Panagrolaimomorpha</taxon>
        <taxon>Strongyloidoidea</taxon>
        <taxon>Strongyloididae</taxon>
        <taxon>Strongyloides</taxon>
    </lineage>
</organism>
<name>A0A0K0EZQ6_STRVS</name>
<protein>
    <submittedName>
        <fullName evidence="3">Uncharacterized protein</fullName>
    </submittedName>
</protein>
<evidence type="ECO:0000313" key="2">
    <source>
        <dbReference type="Proteomes" id="UP000035680"/>
    </source>
</evidence>
<dbReference type="Proteomes" id="UP000035680">
    <property type="component" value="Unassembled WGS sequence"/>
</dbReference>
<dbReference type="AlphaFoldDB" id="A0A0K0EZQ6"/>
<dbReference type="WBParaSite" id="SVE_0201600.1">
    <property type="protein sequence ID" value="SVE_0201600.1"/>
    <property type="gene ID" value="SVE_0201600"/>
</dbReference>
<reference evidence="2" key="1">
    <citation type="submission" date="2014-07" db="EMBL/GenBank/DDBJ databases">
        <authorList>
            <person name="Martin A.A"/>
            <person name="De Silva N."/>
        </authorList>
    </citation>
    <scope>NUCLEOTIDE SEQUENCE</scope>
</reference>
<accession>A0A0K0EZQ6</accession>
<keyword evidence="2" id="KW-1185">Reference proteome</keyword>
<keyword evidence="1" id="KW-0732">Signal</keyword>